<feature type="domain" description="Fido" evidence="3">
    <location>
        <begin position="238"/>
        <end position="389"/>
    </location>
</feature>
<dbReference type="Gene3D" id="1.10.10.10">
    <property type="entry name" value="Winged helix-like DNA-binding domain superfamily/Winged helix DNA-binding domain"/>
    <property type="match status" value="1"/>
</dbReference>
<dbReference type="HOGENOM" id="CLU_038572_0_0_6"/>
<dbReference type="InterPro" id="IPR036597">
    <property type="entry name" value="Fido-like_dom_sf"/>
</dbReference>
<evidence type="ECO:0000313" key="5">
    <source>
        <dbReference type="Proteomes" id="UP000000770"/>
    </source>
</evidence>
<proteinExistence type="predicted"/>
<organism evidence="4 5">
    <name type="scientific">Shewanella baltica (strain OS195)</name>
    <dbReference type="NCBI Taxonomy" id="399599"/>
    <lineage>
        <taxon>Bacteria</taxon>
        <taxon>Pseudomonadati</taxon>
        <taxon>Pseudomonadota</taxon>
        <taxon>Gammaproteobacteria</taxon>
        <taxon>Alteromonadales</taxon>
        <taxon>Shewanellaceae</taxon>
        <taxon>Shewanella</taxon>
    </lineage>
</organism>
<dbReference type="EMBL" id="CP000891">
    <property type="protein sequence ID" value="ABX49406.1"/>
    <property type="molecule type" value="Genomic_DNA"/>
</dbReference>
<dbReference type="KEGG" id="sbn:Sbal195_2238"/>
<dbReference type="SUPFAM" id="SSF140931">
    <property type="entry name" value="Fic-like"/>
    <property type="match status" value="1"/>
</dbReference>
<dbReference type="Gene3D" id="1.10.3290.10">
    <property type="entry name" value="Fido-like domain"/>
    <property type="match status" value="1"/>
</dbReference>
<reference evidence="4 5" key="1">
    <citation type="submission" date="2007-11" db="EMBL/GenBank/DDBJ databases">
        <title>Complete sequence of chromosome of Shewanella baltica OS195.</title>
        <authorList>
            <consortium name="US DOE Joint Genome Institute"/>
            <person name="Copeland A."/>
            <person name="Lucas S."/>
            <person name="Lapidus A."/>
            <person name="Barry K."/>
            <person name="Glavina del Rio T."/>
            <person name="Dalin E."/>
            <person name="Tice H."/>
            <person name="Pitluck S."/>
            <person name="Chain P."/>
            <person name="Malfatti S."/>
            <person name="Shin M."/>
            <person name="Vergez L."/>
            <person name="Schmutz J."/>
            <person name="Larimer F."/>
            <person name="Land M."/>
            <person name="Hauser L."/>
            <person name="Kyrpides N."/>
            <person name="Kim E."/>
            <person name="Brettar I."/>
            <person name="Rodrigues J."/>
            <person name="Konstantinidis K."/>
            <person name="Klappenbach J."/>
            <person name="Hofle M."/>
            <person name="Tiedje J."/>
            <person name="Richardson P."/>
        </authorList>
    </citation>
    <scope>NUCLEOTIDE SEQUENCE [LARGE SCALE GENOMIC DNA]</scope>
    <source>
        <strain evidence="4 5">OS195</strain>
    </source>
</reference>
<gene>
    <name evidence="4" type="ordered locus">Sbal195_2238</name>
</gene>
<dbReference type="AlphaFoldDB" id="A9L1Y8"/>
<evidence type="ECO:0000313" key="4">
    <source>
        <dbReference type="EMBL" id="ABX49406.1"/>
    </source>
</evidence>
<dbReference type="SUPFAM" id="SSF46785">
    <property type="entry name" value="Winged helix' DNA-binding domain"/>
    <property type="match status" value="1"/>
</dbReference>
<dbReference type="Pfam" id="PF02661">
    <property type="entry name" value="Fic"/>
    <property type="match status" value="1"/>
</dbReference>
<name>A9L1Y8_SHEB9</name>
<feature type="binding site" evidence="2">
    <location>
        <begin position="328"/>
        <end position="335"/>
    </location>
    <ligand>
        <name>ATP</name>
        <dbReference type="ChEBI" id="CHEBI:30616"/>
    </ligand>
</feature>
<evidence type="ECO:0000259" key="3">
    <source>
        <dbReference type="PROSITE" id="PS51459"/>
    </source>
</evidence>
<sequence length="485" mass="55976">MKFYVTKSSFNSINLINLVSITGFFEIKFMSGQYLSPPECPFSTISDVIFEIRNHGDDPNKYMDYISSFHIEYHSFDEFRRSVKPSLNVKFCWWLVRLHRNSSLINLTPLENKPLPLNLPESVNRALSQSPDFMTYCRFNHLHEFSRVLSQIDRYTTHSAMLGVLEQIGESVHFEHFKNNLIDDEAISSSQLEGAATTTLIAKEMLRKKRRPCTDGERMIVGNADLMNAAWDLKDEAFSVDLIKTLHRMGTQYLEQKNYTSGMFRTTDDIAVMNADGEVVHQPPKHDAIECLLSRVVNWLNSTDDHIHPVIQAITLHFVIGYVHPFRDGNGRIARALFYWYLFKCGYTGFRYIAISTLLKKSPIKYGQSYLDCEHDKLDLTYFIRYQLSIINRAITEFVSAYERAAYRMTELAEQYSDLDDIEKKIIGFVAGEPRYQKKPTITAREAEKLLGLSYNTVKQKLDGMVTAGILRREKIGKATEYFLG</sequence>
<dbReference type="InterPro" id="IPR036390">
    <property type="entry name" value="WH_DNA-bd_sf"/>
</dbReference>
<dbReference type="GO" id="GO:0005524">
    <property type="term" value="F:ATP binding"/>
    <property type="evidence" value="ECO:0007669"/>
    <property type="project" value="UniProtKB-KW"/>
</dbReference>
<dbReference type="InterPro" id="IPR036388">
    <property type="entry name" value="WH-like_DNA-bd_sf"/>
</dbReference>
<dbReference type="PROSITE" id="PS51459">
    <property type="entry name" value="FIDO"/>
    <property type="match status" value="1"/>
</dbReference>
<feature type="active site" evidence="1">
    <location>
        <position position="324"/>
    </location>
</feature>
<accession>A9L1Y8</accession>
<dbReference type="InterPro" id="IPR040198">
    <property type="entry name" value="Fido_containing"/>
</dbReference>
<keyword evidence="2" id="KW-0067">ATP-binding</keyword>
<dbReference type="Proteomes" id="UP000000770">
    <property type="component" value="Chromosome"/>
</dbReference>
<dbReference type="InterPro" id="IPR003812">
    <property type="entry name" value="Fido"/>
</dbReference>
<evidence type="ECO:0000256" key="2">
    <source>
        <dbReference type="PIRSR" id="PIRSR640198-2"/>
    </source>
</evidence>
<dbReference type="PANTHER" id="PTHR13504:SF38">
    <property type="entry name" value="FIDO DOMAIN-CONTAINING PROTEIN"/>
    <property type="match status" value="1"/>
</dbReference>
<dbReference type="PANTHER" id="PTHR13504">
    <property type="entry name" value="FIDO DOMAIN-CONTAINING PROTEIN DDB_G0283145"/>
    <property type="match status" value="1"/>
</dbReference>
<evidence type="ECO:0000256" key="1">
    <source>
        <dbReference type="PIRSR" id="PIRSR640198-1"/>
    </source>
</evidence>
<keyword evidence="2" id="KW-0547">Nucleotide-binding</keyword>
<protein>
    <submittedName>
        <fullName evidence="4">Filamentation induced by cAMP protein Fic</fullName>
    </submittedName>
</protein>